<evidence type="ECO:0000313" key="2">
    <source>
        <dbReference type="Proteomes" id="UP000191154"/>
    </source>
</evidence>
<evidence type="ECO:0008006" key="3">
    <source>
        <dbReference type="Google" id="ProtNLM"/>
    </source>
</evidence>
<dbReference type="RefSeq" id="WP_077866810.1">
    <property type="nucleotide sequence ID" value="NZ_LZYZ01000008.1"/>
</dbReference>
<name>A0A1S8MST4_CLOSA</name>
<dbReference type="EMBL" id="LZYZ01000008">
    <property type="protein sequence ID" value="OOM07252.1"/>
    <property type="molecule type" value="Genomic_DNA"/>
</dbReference>
<dbReference type="Pfam" id="PF12953">
    <property type="entry name" value="DUF3842"/>
    <property type="match status" value="1"/>
</dbReference>
<sequence length="157" mass="17056">MNIAVVDAQGAGLGQNIIKRIRREISNDIYIIALGTNSFATSKMVQAGANVGISGERAISSFCKTTKIDSIIGPIGIICSGGINGEITPLISNAIFNMNCTKYILPLQKHGIYIPGTRNLQIKDIIKEIIFDIKQNLLESNTKTHSSIDTVWQSNNH</sequence>
<evidence type="ECO:0000313" key="1">
    <source>
        <dbReference type="EMBL" id="OOM07252.1"/>
    </source>
</evidence>
<gene>
    <name evidence="1" type="ORF">CLOSAC_37810</name>
</gene>
<dbReference type="InterPro" id="IPR024208">
    <property type="entry name" value="DUF3842"/>
</dbReference>
<comment type="caution">
    <text evidence="1">The sequence shown here is derived from an EMBL/GenBank/DDBJ whole genome shotgun (WGS) entry which is preliminary data.</text>
</comment>
<reference evidence="1 2" key="1">
    <citation type="submission" date="2016-05" db="EMBL/GenBank/DDBJ databases">
        <title>Microbial solvent formation.</title>
        <authorList>
            <person name="Poehlein A."/>
            <person name="Montoya Solano J.D."/>
            <person name="Flitsch S."/>
            <person name="Krabben P."/>
            <person name="Duerre P."/>
            <person name="Daniel R."/>
        </authorList>
    </citation>
    <scope>NUCLEOTIDE SEQUENCE [LARGE SCALE GENOMIC DNA]</scope>
    <source>
        <strain evidence="1 2">L1-8</strain>
    </source>
</reference>
<protein>
    <recommendedName>
        <fullName evidence="3">DUF3842 family protein</fullName>
    </recommendedName>
</protein>
<dbReference type="Proteomes" id="UP000191154">
    <property type="component" value="Unassembled WGS sequence"/>
</dbReference>
<accession>A0A1S8MST4</accession>
<dbReference type="AlphaFoldDB" id="A0A1S8MST4"/>
<proteinExistence type="predicted"/>
<organism evidence="1 2">
    <name type="scientific">Clostridium saccharobutylicum</name>
    <dbReference type="NCBI Taxonomy" id="169679"/>
    <lineage>
        <taxon>Bacteria</taxon>
        <taxon>Bacillati</taxon>
        <taxon>Bacillota</taxon>
        <taxon>Clostridia</taxon>
        <taxon>Eubacteriales</taxon>
        <taxon>Clostridiaceae</taxon>
        <taxon>Clostridium</taxon>
    </lineage>
</organism>